<organism evidence="2 3">
    <name type="scientific">Blastopirellula marina</name>
    <dbReference type="NCBI Taxonomy" id="124"/>
    <lineage>
        <taxon>Bacteria</taxon>
        <taxon>Pseudomonadati</taxon>
        <taxon>Planctomycetota</taxon>
        <taxon>Planctomycetia</taxon>
        <taxon>Pirellulales</taxon>
        <taxon>Pirellulaceae</taxon>
        <taxon>Blastopirellula</taxon>
    </lineage>
</organism>
<comment type="caution">
    <text evidence="2">The sequence shown here is derived from an EMBL/GenBank/DDBJ whole genome shotgun (WGS) entry which is preliminary data.</text>
</comment>
<dbReference type="Proteomes" id="UP000237819">
    <property type="component" value="Unassembled WGS sequence"/>
</dbReference>
<dbReference type="CDD" id="cd00060">
    <property type="entry name" value="FHA"/>
    <property type="match status" value="1"/>
</dbReference>
<dbReference type="SMART" id="SM00240">
    <property type="entry name" value="FHA"/>
    <property type="match status" value="1"/>
</dbReference>
<dbReference type="OrthoDB" id="151099at2"/>
<dbReference type="PANTHER" id="PTHR23308">
    <property type="entry name" value="NUCLEAR INHIBITOR OF PROTEIN PHOSPHATASE-1"/>
    <property type="match status" value="1"/>
</dbReference>
<sequence>MFGELIPVGGGDPIPLLKKSLLVGRRETCDIVLRFANVSSNHCQLYVNKGYWFVIDQNSRNGTKVNSQRVQTGEKRIDPGDKIAIAKHVYELKYDPAELGAVGPPPAEENVMEDILSKSLLERAGINSSNRRFGSGD</sequence>
<reference evidence="2 3" key="1">
    <citation type="submission" date="2018-02" db="EMBL/GenBank/DDBJ databases">
        <title>Comparative genomes isolates from brazilian mangrove.</title>
        <authorList>
            <person name="Araujo J.E."/>
            <person name="Taketani R.G."/>
            <person name="Silva M.C.P."/>
            <person name="Loureco M.V."/>
            <person name="Andreote F.D."/>
        </authorList>
    </citation>
    <scope>NUCLEOTIDE SEQUENCE [LARGE SCALE GENOMIC DNA]</scope>
    <source>
        <strain evidence="2 3">Nap-Phe MGV</strain>
    </source>
</reference>
<proteinExistence type="predicted"/>
<dbReference type="Gene3D" id="2.60.200.20">
    <property type="match status" value="1"/>
</dbReference>
<protein>
    <submittedName>
        <fullName evidence="2">Adenylate cyclase</fullName>
    </submittedName>
</protein>
<accession>A0A2S8GP52</accession>
<gene>
    <name evidence="2" type="ORF">C5Y93_12735</name>
</gene>
<feature type="domain" description="FHA" evidence="1">
    <location>
        <begin position="21"/>
        <end position="70"/>
    </location>
</feature>
<dbReference type="InterPro" id="IPR000253">
    <property type="entry name" value="FHA_dom"/>
</dbReference>
<dbReference type="InterPro" id="IPR008984">
    <property type="entry name" value="SMAD_FHA_dom_sf"/>
</dbReference>
<name>A0A2S8GP52_9BACT</name>
<dbReference type="SUPFAM" id="SSF49879">
    <property type="entry name" value="SMAD/FHA domain"/>
    <property type="match status" value="1"/>
</dbReference>
<dbReference type="AlphaFoldDB" id="A0A2S8GP52"/>
<dbReference type="InterPro" id="IPR050923">
    <property type="entry name" value="Cell_Proc_Reg/RNA_Proc"/>
</dbReference>
<dbReference type="PROSITE" id="PS50006">
    <property type="entry name" value="FHA_DOMAIN"/>
    <property type="match status" value="1"/>
</dbReference>
<evidence type="ECO:0000313" key="2">
    <source>
        <dbReference type="EMBL" id="PQO45784.1"/>
    </source>
</evidence>
<dbReference type="RefSeq" id="WP_105335808.1">
    <property type="nucleotide sequence ID" value="NZ_PUHZ01000013.1"/>
</dbReference>
<dbReference type="EMBL" id="PUHZ01000013">
    <property type="protein sequence ID" value="PQO45784.1"/>
    <property type="molecule type" value="Genomic_DNA"/>
</dbReference>
<evidence type="ECO:0000313" key="3">
    <source>
        <dbReference type="Proteomes" id="UP000237819"/>
    </source>
</evidence>
<evidence type="ECO:0000259" key="1">
    <source>
        <dbReference type="PROSITE" id="PS50006"/>
    </source>
</evidence>
<dbReference type="Pfam" id="PF00498">
    <property type="entry name" value="FHA"/>
    <property type="match status" value="1"/>
</dbReference>